<protein>
    <submittedName>
        <fullName evidence="4">Predicted dehydrogenase</fullName>
    </submittedName>
</protein>
<evidence type="ECO:0000313" key="4">
    <source>
        <dbReference type="EMBL" id="SMH48991.1"/>
    </source>
</evidence>
<dbReference type="InterPro" id="IPR055170">
    <property type="entry name" value="GFO_IDH_MocA-like_dom"/>
</dbReference>
<dbReference type="STRING" id="1891671.SAMN06295885_3173"/>
<evidence type="ECO:0000259" key="2">
    <source>
        <dbReference type="Pfam" id="PF01408"/>
    </source>
</evidence>
<dbReference type="OrthoDB" id="9800252at2"/>
<dbReference type="AlphaFoldDB" id="A0A1X7PE68"/>
<dbReference type="EMBL" id="FXBM01000003">
    <property type="protein sequence ID" value="SMH48991.1"/>
    <property type="molecule type" value="Genomic_DNA"/>
</dbReference>
<keyword evidence="5" id="KW-1185">Reference proteome</keyword>
<evidence type="ECO:0000313" key="5">
    <source>
        <dbReference type="Proteomes" id="UP000193711"/>
    </source>
</evidence>
<dbReference type="SUPFAM" id="SSF55347">
    <property type="entry name" value="Glyceraldehyde-3-phosphate dehydrogenase-like, C-terminal domain"/>
    <property type="match status" value="1"/>
</dbReference>
<dbReference type="Gene3D" id="3.40.50.720">
    <property type="entry name" value="NAD(P)-binding Rossmann-like Domain"/>
    <property type="match status" value="1"/>
</dbReference>
<dbReference type="GO" id="GO:0000166">
    <property type="term" value="F:nucleotide binding"/>
    <property type="evidence" value="ECO:0007669"/>
    <property type="project" value="InterPro"/>
</dbReference>
<dbReference type="InterPro" id="IPR000683">
    <property type="entry name" value="Gfo/Idh/MocA-like_OxRdtase_N"/>
</dbReference>
<name>A0A1X7PE68_9MICO</name>
<dbReference type="SUPFAM" id="SSF51735">
    <property type="entry name" value="NAD(P)-binding Rossmann-fold domains"/>
    <property type="match status" value="1"/>
</dbReference>
<dbReference type="PANTHER" id="PTHR43708">
    <property type="entry name" value="CONSERVED EXPRESSED OXIDOREDUCTASE (EUROFUNG)"/>
    <property type="match status" value="1"/>
</dbReference>
<gene>
    <name evidence="4" type="ORF">SAMN06295885_3173</name>
</gene>
<proteinExistence type="predicted"/>
<accession>A0A1X7PE68</accession>
<organism evidence="4 5">
    <name type="scientific">Rathayibacter oskolensis</name>
    <dbReference type="NCBI Taxonomy" id="1891671"/>
    <lineage>
        <taxon>Bacteria</taxon>
        <taxon>Bacillati</taxon>
        <taxon>Actinomycetota</taxon>
        <taxon>Actinomycetes</taxon>
        <taxon>Micrococcales</taxon>
        <taxon>Microbacteriaceae</taxon>
        <taxon>Rathayibacter</taxon>
    </lineage>
</organism>
<dbReference type="Gene3D" id="3.30.360.10">
    <property type="entry name" value="Dihydrodipicolinate Reductase, domain 2"/>
    <property type="match status" value="1"/>
</dbReference>
<dbReference type="Proteomes" id="UP000193711">
    <property type="component" value="Unassembled WGS sequence"/>
</dbReference>
<dbReference type="InterPro" id="IPR051317">
    <property type="entry name" value="Gfo/Idh/MocA_oxidoreduct"/>
</dbReference>
<keyword evidence="1" id="KW-0520">NAD</keyword>
<feature type="domain" description="Gfo/Idh/MocA-like oxidoreductase N-terminal" evidence="2">
    <location>
        <begin position="5"/>
        <end position="124"/>
    </location>
</feature>
<dbReference type="Pfam" id="PF01408">
    <property type="entry name" value="GFO_IDH_MocA"/>
    <property type="match status" value="1"/>
</dbReference>
<evidence type="ECO:0000256" key="1">
    <source>
        <dbReference type="ARBA" id="ARBA00023027"/>
    </source>
</evidence>
<dbReference type="InterPro" id="IPR036291">
    <property type="entry name" value="NAD(P)-bd_dom_sf"/>
</dbReference>
<dbReference type="PANTHER" id="PTHR43708:SF8">
    <property type="entry name" value="OXIDOREDUCTASE"/>
    <property type="match status" value="1"/>
</dbReference>
<dbReference type="RefSeq" id="WP_085477582.1">
    <property type="nucleotide sequence ID" value="NZ_FXBM01000003.1"/>
</dbReference>
<reference evidence="5" key="1">
    <citation type="submission" date="2017-04" db="EMBL/GenBank/DDBJ databases">
        <authorList>
            <person name="Varghese N."/>
            <person name="Submissions S."/>
        </authorList>
    </citation>
    <scope>NUCLEOTIDE SEQUENCE [LARGE SCALE GENOMIC DNA]</scope>
    <source>
        <strain evidence="5">VKM Ac-2121</strain>
    </source>
</reference>
<sequence length="346" mass="37495">MTARLRVGLIGAGWVAHQHVAGYRSVASDVIEVAAVCDPREEVLVDFADRYGIAGRFTDAGALITSGEVDALVLLTPPAVRDEIIDPALAAALPLLIEKPFAATGAAAVGYVRAAEEAGVVLAVSQNFRWFPEYQWLERRLREPGAGRIEYLEARSFQNRPQTGGVWRATERRLEMAIYSVHLIDRLQWLAGAAPVSVGAVTRRGRDEDIAGEQFTTLSIEFDDGSVARMTSSWKSLGLPRQDARVDTDRGSFTVARTNPMEGEARGDAELVDGSDSATFADDVRDPWMARSYGYSGREFAEAVLEGREPLHSGRDNLKTMGIMEAAYLSAAREGRPVAVAEALGG</sequence>
<evidence type="ECO:0000259" key="3">
    <source>
        <dbReference type="Pfam" id="PF22725"/>
    </source>
</evidence>
<feature type="domain" description="GFO/IDH/MocA-like oxidoreductase" evidence="3">
    <location>
        <begin position="135"/>
        <end position="253"/>
    </location>
</feature>
<dbReference type="Pfam" id="PF22725">
    <property type="entry name" value="GFO_IDH_MocA_C3"/>
    <property type="match status" value="1"/>
</dbReference>